<sequence>MRPVSPLFRCALLLLTLVLAGCFAKPLPPVVITPPTHQINYQKEVKPLLDKRCTVCHSCYNSPCQLKLDSFEGLDRGASKQAVYNASRLHTMEPTRLFIDAQTTEQWRKKQFFSVTQSTVSGNLNDSLMIQMLAHKIKNPKSSGEYRSEVDDLTCAKDQGELGGYLAKHPNRGMPFGFPPLKQDEFNLIAGWLMQGATGPDQAQQSALTSPKAADARAIGQWESFLNQDDAKHGMTARYLYEHLFLAHLKFATSTNEFYELVRSRTALGNPLDLIPSVRPYDDPGVPRVYYRFRKIHATIVHKTHMVVELDDARMKRIQELFIQPEWLQTPHLVGYEAQLSANPFRSFEQIPPRSRYQFLLDNAQYIIMTFVHGPVCKGQIALNVINDHFWVMFMDPDHDLAVTYPGFIRLLNDNLRMPIEQGSNMGIFSAVTDRYSKGALTFYQARQNFYAAHHYAGQDYSAIWKGNQATDAPLLTIYRHFDNATVHKGALGNLPKTLWVIDYPLLERIYYALVAGFDVYGNVAHQLSLRLYMDTLRMEGESSFLDFLPADKRQELMQSWYLGLDLKKVDYFPSPRPAKITFATSDPKREFVEHVVDKHLLPATGIGFDPINYLRAGASYPKLPEKFRTMGDYMRAFRSLARPGMPFVAMVNDSNSNLAYLRIRLNNGKDLVHSIVINRWHDNVAFLFGEDGRLDPTKDDADFIPGLIGPYPNYFFDVTENNLPDFFDLLANFKGTPEDLARLGKYGINRADERFWDSYDWFQKRFDSENTTHGGLLDLNRYYYQAN</sequence>
<evidence type="ECO:0000313" key="2">
    <source>
        <dbReference type="EMBL" id="SJZ41801.1"/>
    </source>
</evidence>
<proteinExistence type="predicted"/>
<dbReference type="InterPro" id="IPR010706">
    <property type="entry name" value="Fatty_acid_cis-trans_isomerase"/>
</dbReference>
<feature type="chain" id="PRO_5012120194" evidence="1">
    <location>
        <begin position="25"/>
        <end position="788"/>
    </location>
</feature>
<accession>A0A1T4KHC8</accession>
<feature type="signal peptide" evidence="1">
    <location>
        <begin position="1"/>
        <end position="24"/>
    </location>
</feature>
<keyword evidence="2" id="KW-0413">Isomerase</keyword>
<dbReference type="EMBL" id="FUWR01000001">
    <property type="protein sequence ID" value="SJZ41801.1"/>
    <property type="molecule type" value="Genomic_DNA"/>
</dbReference>
<dbReference type="AlphaFoldDB" id="A0A1T4KHC8"/>
<dbReference type="PROSITE" id="PS51257">
    <property type="entry name" value="PROKAR_LIPOPROTEIN"/>
    <property type="match status" value="1"/>
</dbReference>
<keyword evidence="1" id="KW-0732">Signal</keyword>
<dbReference type="Pfam" id="PF06934">
    <property type="entry name" value="CTI"/>
    <property type="match status" value="1"/>
</dbReference>
<dbReference type="RefSeq" id="WP_078788836.1">
    <property type="nucleotide sequence ID" value="NZ_FUWR01000001.1"/>
</dbReference>
<dbReference type="STRING" id="115783.SAMN02745119_00552"/>
<keyword evidence="3" id="KW-1185">Reference proteome</keyword>
<dbReference type="OrthoDB" id="9809746at2"/>
<name>A0A1T4KHC8_9BACT</name>
<reference evidence="3" key="1">
    <citation type="submission" date="2017-02" db="EMBL/GenBank/DDBJ databases">
        <authorList>
            <person name="Varghese N."/>
            <person name="Submissions S."/>
        </authorList>
    </citation>
    <scope>NUCLEOTIDE SEQUENCE [LARGE SCALE GENOMIC DNA]</scope>
    <source>
        <strain evidence="3">ATCC BAA-34</strain>
    </source>
</reference>
<evidence type="ECO:0000313" key="3">
    <source>
        <dbReference type="Proteomes" id="UP000190102"/>
    </source>
</evidence>
<dbReference type="GO" id="GO:0016853">
    <property type="term" value="F:isomerase activity"/>
    <property type="evidence" value="ECO:0007669"/>
    <property type="project" value="UniProtKB-KW"/>
</dbReference>
<organism evidence="2 3">
    <name type="scientific">Trichlorobacter thiogenes</name>
    <dbReference type="NCBI Taxonomy" id="115783"/>
    <lineage>
        <taxon>Bacteria</taxon>
        <taxon>Pseudomonadati</taxon>
        <taxon>Thermodesulfobacteriota</taxon>
        <taxon>Desulfuromonadia</taxon>
        <taxon>Geobacterales</taxon>
        <taxon>Geobacteraceae</taxon>
        <taxon>Trichlorobacter</taxon>
    </lineage>
</organism>
<evidence type="ECO:0000256" key="1">
    <source>
        <dbReference type="SAM" id="SignalP"/>
    </source>
</evidence>
<dbReference type="Proteomes" id="UP000190102">
    <property type="component" value="Unassembled WGS sequence"/>
</dbReference>
<protein>
    <submittedName>
        <fullName evidence="2">Fatty acid cis/trans isomerase (CTI)</fullName>
    </submittedName>
</protein>
<gene>
    <name evidence="2" type="ORF">SAMN02745119_00552</name>
</gene>